<dbReference type="AlphaFoldDB" id="A0A9P4LE47"/>
<dbReference type="Gene3D" id="1.25.40.20">
    <property type="entry name" value="Ankyrin repeat-containing domain"/>
    <property type="match status" value="1"/>
</dbReference>
<dbReference type="OrthoDB" id="4772757at2759"/>
<dbReference type="PROSITE" id="PS50088">
    <property type="entry name" value="ANK_REPEAT"/>
    <property type="match status" value="1"/>
</dbReference>
<proteinExistence type="predicted"/>
<organism evidence="2 3">
    <name type="scientific">Setomelanomma holmii</name>
    <dbReference type="NCBI Taxonomy" id="210430"/>
    <lineage>
        <taxon>Eukaryota</taxon>
        <taxon>Fungi</taxon>
        <taxon>Dikarya</taxon>
        <taxon>Ascomycota</taxon>
        <taxon>Pezizomycotina</taxon>
        <taxon>Dothideomycetes</taxon>
        <taxon>Pleosporomycetidae</taxon>
        <taxon>Pleosporales</taxon>
        <taxon>Pleosporineae</taxon>
        <taxon>Phaeosphaeriaceae</taxon>
        <taxon>Setomelanomma</taxon>
    </lineage>
</organism>
<dbReference type="InterPro" id="IPR002110">
    <property type="entry name" value="Ankyrin_rpt"/>
</dbReference>
<evidence type="ECO:0000313" key="3">
    <source>
        <dbReference type="Proteomes" id="UP000799777"/>
    </source>
</evidence>
<dbReference type="SUPFAM" id="SSF48403">
    <property type="entry name" value="Ankyrin repeat"/>
    <property type="match status" value="1"/>
</dbReference>
<keyword evidence="3" id="KW-1185">Reference proteome</keyword>
<evidence type="ECO:0000256" key="1">
    <source>
        <dbReference type="PROSITE-ProRule" id="PRU00023"/>
    </source>
</evidence>
<feature type="repeat" description="ANK" evidence="1">
    <location>
        <begin position="26"/>
        <end position="58"/>
    </location>
</feature>
<keyword evidence="1" id="KW-0040">ANK repeat</keyword>
<name>A0A9P4LE47_9PLEO</name>
<protein>
    <submittedName>
        <fullName evidence="2">Uncharacterized protein</fullName>
    </submittedName>
</protein>
<comment type="caution">
    <text evidence="2">The sequence shown here is derived from an EMBL/GenBank/DDBJ whole genome shotgun (WGS) entry which is preliminary data.</text>
</comment>
<dbReference type="Proteomes" id="UP000799777">
    <property type="component" value="Unassembled WGS sequence"/>
</dbReference>
<gene>
    <name evidence="2" type="ORF">EK21DRAFT_119316</name>
</gene>
<reference evidence="2" key="1">
    <citation type="journal article" date="2020" name="Stud. Mycol.">
        <title>101 Dothideomycetes genomes: a test case for predicting lifestyles and emergence of pathogens.</title>
        <authorList>
            <person name="Haridas S."/>
            <person name="Albert R."/>
            <person name="Binder M."/>
            <person name="Bloem J."/>
            <person name="Labutti K."/>
            <person name="Salamov A."/>
            <person name="Andreopoulos B."/>
            <person name="Baker S."/>
            <person name="Barry K."/>
            <person name="Bills G."/>
            <person name="Bluhm B."/>
            <person name="Cannon C."/>
            <person name="Castanera R."/>
            <person name="Culley D."/>
            <person name="Daum C."/>
            <person name="Ezra D."/>
            <person name="Gonzalez J."/>
            <person name="Henrissat B."/>
            <person name="Kuo A."/>
            <person name="Liang C."/>
            <person name="Lipzen A."/>
            <person name="Lutzoni F."/>
            <person name="Magnuson J."/>
            <person name="Mondo S."/>
            <person name="Nolan M."/>
            <person name="Ohm R."/>
            <person name="Pangilinan J."/>
            <person name="Park H.-J."/>
            <person name="Ramirez L."/>
            <person name="Alfaro M."/>
            <person name="Sun H."/>
            <person name="Tritt A."/>
            <person name="Yoshinaga Y."/>
            <person name="Zwiers L.-H."/>
            <person name="Turgeon B."/>
            <person name="Goodwin S."/>
            <person name="Spatafora J."/>
            <person name="Crous P."/>
            <person name="Grigoriev I."/>
        </authorList>
    </citation>
    <scope>NUCLEOTIDE SEQUENCE</scope>
    <source>
        <strain evidence="2">CBS 110217</strain>
    </source>
</reference>
<accession>A0A9P4LE47</accession>
<dbReference type="InterPro" id="IPR036770">
    <property type="entry name" value="Ankyrin_rpt-contain_sf"/>
</dbReference>
<sequence length="103" mass="11190">MERPRGGSEAAATVDKGADFNAKSGHYGNALQAASSRGHKAIVELLLDKGVDVGALVEQQLSYLIVAMFRCVHQRVPITTVLRINCMHCVSPFYAQIPLCYLT</sequence>
<dbReference type="Pfam" id="PF00023">
    <property type="entry name" value="Ank"/>
    <property type="match status" value="1"/>
</dbReference>
<dbReference type="EMBL" id="ML978420">
    <property type="protein sequence ID" value="KAF2022861.1"/>
    <property type="molecule type" value="Genomic_DNA"/>
</dbReference>
<evidence type="ECO:0000313" key="2">
    <source>
        <dbReference type="EMBL" id="KAF2022861.1"/>
    </source>
</evidence>